<keyword evidence="3" id="KW-0804">Transcription</keyword>
<comment type="caution">
    <text evidence="5">The sequence shown here is derived from an EMBL/GenBank/DDBJ whole genome shotgun (WGS) entry which is preliminary data.</text>
</comment>
<dbReference type="PANTHER" id="PTHR43132">
    <property type="entry name" value="ARSENICAL RESISTANCE OPERON REPRESSOR ARSR-RELATED"/>
    <property type="match status" value="1"/>
</dbReference>
<dbReference type="InterPro" id="IPR036390">
    <property type="entry name" value="WH_DNA-bd_sf"/>
</dbReference>
<proteinExistence type="predicted"/>
<dbReference type="RefSeq" id="WP_188567786.1">
    <property type="nucleotide sequence ID" value="NZ_BMED01000004.1"/>
</dbReference>
<reference evidence="5" key="2">
    <citation type="submission" date="2020-09" db="EMBL/GenBank/DDBJ databases">
        <authorList>
            <person name="Sun Q."/>
            <person name="Zhou Y."/>
        </authorList>
    </citation>
    <scope>NUCLEOTIDE SEQUENCE</scope>
    <source>
        <strain evidence="5">CGMCC 1.10998</strain>
    </source>
</reference>
<dbReference type="AlphaFoldDB" id="A0A916XMV2"/>
<dbReference type="GO" id="GO:0003677">
    <property type="term" value="F:DNA binding"/>
    <property type="evidence" value="ECO:0007669"/>
    <property type="project" value="UniProtKB-KW"/>
</dbReference>
<name>A0A916XMV2_9BURK</name>
<evidence type="ECO:0000313" key="5">
    <source>
        <dbReference type="EMBL" id="GGC87997.1"/>
    </source>
</evidence>
<reference evidence="5" key="1">
    <citation type="journal article" date="2014" name="Int. J. Syst. Evol. Microbiol.">
        <title>Complete genome sequence of Corynebacterium casei LMG S-19264T (=DSM 44701T), isolated from a smear-ripened cheese.</title>
        <authorList>
            <consortium name="US DOE Joint Genome Institute (JGI-PGF)"/>
            <person name="Walter F."/>
            <person name="Albersmeier A."/>
            <person name="Kalinowski J."/>
            <person name="Ruckert C."/>
        </authorList>
    </citation>
    <scope>NUCLEOTIDE SEQUENCE</scope>
    <source>
        <strain evidence="5">CGMCC 1.10998</strain>
    </source>
</reference>
<dbReference type="Pfam" id="PF01022">
    <property type="entry name" value="HTH_5"/>
    <property type="match status" value="1"/>
</dbReference>
<dbReference type="NCBIfam" id="NF033788">
    <property type="entry name" value="HTH_metalloreg"/>
    <property type="match status" value="1"/>
</dbReference>
<keyword evidence="1" id="KW-0805">Transcription regulation</keyword>
<dbReference type="SMART" id="SM00418">
    <property type="entry name" value="HTH_ARSR"/>
    <property type="match status" value="1"/>
</dbReference>
<dbReference type="PRINTS" id="PR00778">
    <property type="entry name" value="HTHARSR"/>
</dbReference>
<dbReference type="InterPro" id="IPR011991">
    <property type="entry name" value="ArsR-like_HTH"/>
</dbReference>
<keyword evidence="2" id="KW-0238">DNA-binding</keyword>
<dbReference type="Gene3D" id="1.10.10.10">
    <property type="entry name" value="Winged helix-like DNA-binding domain superfamily/Winged helix DNA-binding domain"/>
    <property type="match status" value="1"/>
</dbReference>
<protein>
    <submittedName>
        <fullName evidence="5">Transcriptional regulator</fullName>
    </submittedName>
</protein>
<dbReference type="PANTHER" id="PTHR43132:SF9">
    <property type="entry name" value="ARSR FAMILY TRANSCRIPTIONAL REGULATORY PROTEIN"/>
    <property type="match status" value="1"/>
</dbReference>
<evidence type="ECO:0000256" key="3">
    <source>
        <dbReference type="ARBA" id="ARBA00023163"/>
    </source>
</evidence>
<evidence type="ECO:0000256" key="1">
    <source>
        <dbReference type="ARBA" id="ARBA00023015"/>
    </source>
</evidence>
<dbReference type="InterPro" id="IPR051011">
    <property type="entry name" value="Metal_resp_trans_reg"/>
</dbReference>
<sequence>MNELNQLFEKVSGYFALLSEPTRLKILHALCDGEKSVTDVVTSVDSTQANVSRHLNTMYRAGVLGRRKEGNMVYYVISDEACVELCRTVCTQIACSMEEQNISKRAVRDFMPLA</sequence>
<dbReference type="SUPFAM" id="SSF46785">
    <property type="entry name" value="Winged helix' DNA-binding domain"/>
    <property type="match status" value="1"/>
</dbReference>
<keyword evidence="6" id="KW-1185">Reference proteome</keyword>
<dbReference type="GO" id="GO:0003700">
    <property type="term" value="F:DNA-binding transcription factor activity"/>
    <property type="evidence" value="ECO:0007669"/>
    <property type="project" value="InterPro"/>
</dbReference>
<dbReference type="EMBL" id="BMED01000004">
    <property type="protein sequence ID" value="GGC87997.1"/>
    <property type="molecule type" value="Genomic_DNA"/>
</dbReference>
<gene>
    <name evidence="5" type="ORF">GCM10011396_39010</name>
</gene>
<dbReference type="InterPro" id="IPR001845">
    <property type="entry name" value="HTH_ArsR_DNA-bd_dom"/>
</dbReference>
<dbReference type="Proteomes" id="UP000637423">
    <property type="component" value="Unassembled WGS sequence"/>
</dbReference>
<organism evidence="5 6">
    <name type="scientific">Undibacterium terreum</name>
    <dbReference type="NCBI Taxonomy" id="1224302"/>
    <lineage>
        <taxon>Bacteria</taxon>
        <taxon>Pseudomonadati</taxon>
        <taxon>Pseudomonadota</taxon>
        <taxon>Betaproteobacteria</taxon>
        <taxon>Burkholderiales</taxon>
        <taxon>Oxalobacteraceae</taxon>
        <taxon>Undibacterium</taxon>
    </lineage>
</organism>
<evidence type="ECO:0000259" key="4">
    <source>
        <dbReference type="PROSITE" id="PS50987"/>
    </source>
</evidence>
<evidence type="ECO:0000256" key="2">
    <source>
        <dbReference type="ARBA" id="ARBA00023125"/>
    </source>
</evidence>
<feature type="domain" description="HTH arsR-type" evidence="4">
    <location>
        <begin position="4"/>
        <end position="97"/>
    </location>
</feature>
<dbReference type="CDD" id="cd00090">
    <property type="entry name" value="HTH_ARSR"/>
    <property type="match status" value="1"/>
</dbReference>
<accession>A0A916XMV2</accession>
<evidence type="ECO:0000313" key="6">
    <source>
        <dbReference type="Proteomes" id="UP000637423"/>
    </source>
</evidence>
<dbReference type="InterPro" id="IPR036388">
    <property type="entry name" value="WH-like_DNA-bd_sf"/>
</dbReference>
<dbReference type="PROSITE" id="PS50987">
    <property type="entry name" value="HTH_ARSR_2"/>
    <property type="match status" value="1"/>
</dbReference>